<accession>A0A931HX42</accession>
<dbReference type="Pfam" id="PF01547">
    <property type="entry name" value="SBP_bac_1"/>
    <property type="match status" value="1"/>
</dbReference>
<dbReference type="PANTHER" id="PTHR43649">
    <property type="entry name" value="ARABINOSE-BINDING PROTEIN-RELATED"/>
    <property type="match status" value="1"/>
</dbReference>
<feature type="chain" id="PRO_5038821500" evidence="1">
    <location>
        <begin position="19"/>
        <end position="441"/>
    </location>
</feature>
<dbReference type="PANTHER" id="PTHR43649:SF12">
    <property type="entry name" value="DIACETYLCHITOBIOSE BINDING PROTEIN DASA"/>
    <property type="match status" value="1"/>
</dbReference>
<dbReference type="AlphaFoldDB" id="A0A931HX42"/>
<dbReference type="CDD" id="cd14748">
    <property type="entry name" value="PBP2_UgpB"/>
    <property type="match status" value="1"/>
</dbReference>
<protein>
    <submittedName>
        <fullName evidence="2">ABC transporter substrate-binding protein</fullName>
    </submittedName>
</protein>
<evidence type="ECO:0000313" key="2">
    <source>
        <dbReference type="EMBL" id="MBH0230816.1"/>
    </source>
</evidence>
<dbReference type="SUPFAM" id="SSF53850">
    <property type="entry name" value="Periplasmic binding protein-like II"/>
    <property type="match status" value="1"/>
</dbReference>
<gene>
    <name evidence="2" type="ORF">H0267_11370</name>
</gene>
<proteinExistence type="predicted"/>
<evidence type="ECO:0000256" key="1">
    <source>
        <dbReference type="SAM" id="SignalP"/>
    </source>
</evidence>
<comment type="caution">
    <text evidence="2">The sequence shown here is derived from an EMBL/GenBank/DDBJ whole genome shotgun (WGS) entry which is preliminary data.</text>
</comment>
<dbReference type="Proteomes" id="UP000614490">
    <property type="component" value="Unassembled WGS sequence"/>
</dbReference>
<feature type="signal peptide" evidence="1">
    <location>
        <begin position="1"/>
        <end position="18"/>
    </location>
</feature>
<name>A0A931HX42_9BACI</name>
<dbReference type="PROSITE" id="PS51257">
    <property type="entry name" value="PROKAR_LIPOPROTEIN"/>
    <property type="match status" value="1"/>
</dbReference>
<sequence length="441" mass="48660">MKHTKLFLVLLLSLTALVAGCSSSGEETSGNDDSSGETNIKMQIVWGTDSGRGEAIQTIVDEFEKENENINVELVSTTQNNQKLLTQVLSGQAPEVLQVPYREVRNLASEGAFMDLTDEFSDDAENFYDELVNLGTVNDKLYGFPWLGHTIQLVYNKTMFEEAGIDGPPENWDELYETAKKLTKDTDGDGKIDQYGLGLVGKQHPDVAWLTNMFVNQAGGEIVKESGDGYKVALNSPEGKEALKFYKKLVDEVTPPDTGNKDGGGVMADFRNEVVAMEFQGPWGITDIWKNGNPFEVAAAPVPAGPEGRAADLGPYMLSIPDTVSGDKAEASKKLIEFLGSKKAQEMIMLGEKGEDGEYYPFRVPMRKDLADSDYFQEHPEFLVFIEGLKYPSISSPVEAWARVEQEVYQSQLNQMVTGEKSVEEALETVEEKGNKILDSK</sequence>
<keyword evidence="1" id="KW-0732">Signal</keyword>
<dbReference type="InterPro" id="IPR006059">
    <property type="entry name" value="SBP"/>
</dbReference>
<dbReference type="Gene3D" id="3.40.190.10">
    <property type="entry name" value="Periplasmic binding protein-like II"/>
    <property type="match status" value="1"/>
</dbReference>
<keyword evidence="3" id="KW-1185">Reference proteome</keyword>
<organism evidence="2 3">
    <name type="scientific">Halobacillus yeomjeoni</name>
    <dbReference type="NCBI Taxonomy" id="311194"/>
    <lineage>
        <taxon>Bacteria</taxon>
        <taxon>Bacillati</taxon>
        <taxon>Bacillota</taxon>
        <taxon>Bacilli</taxon>
        <taxon>Bacillales</taxon>
        <taxon>Bacillaceae</taxon>
        <taxon>Halobacillus</taxon>
    </lineage>
</organism>
<dbReference type="InterPro" id="IPR050490">
    <property type="entry name" value="Bact_solute-bd_prot1"/>
</dbReference>
<reference evidence="2 3" key="1">
    <citation type="journal article" date="2005" name="Int. J. Syst. Evol. Microbiol.">
        <title>Halobacillus yeomjeoni sp. nov., isolated from a marine solar saltern in Korea.</title>
        <authorList>
            <person name="Yoon J.H."/>
            <person name="Kang S.J."/>
            <person name="Lee C.H."/>
            <person name="Oh H.W."/>
            <person name="Oh T.K."/>
        </authorList>
    </citation>
    <scope>NUCLEOTIDE SEQUENCE [LARGE SCALE GENOMIC DNA]</scope>
    <source>
        <strain evidence="2 3">KCTC 3957</strain>
    </source>
</reference>
<dbReference type="EMBL" id="JADZSC010000002">
    <property type="protein sequence ID" value="MBH0230816.1"/>
    <property type="molecule type" value="Genomic_DNA"/>
</dbReference>
<dbReference type="RefSeq" id="WP_197317426.1">
    <property type="nucleotide sequence ID" value="NZ_JADZSC010000002.1"/>
</dbReference>
<evidence type="ECO:0000313" key="3">
    <source>
        <dbReference type="Proteomes" id="UP000614490"/>
    </source>
</evidence>